<comment type="similarity">
    <text evidence="1 7">Belongs to the universal ribosomal protein uS14 family.</text>
</comment>
<dbReference type="InterPro" id="IPR043140">
    <property type="entry name" value="Ribosomal_uS14_sf"/>
</dbReference>
<sequence length="89" mass="10388">MAKKSKIAREKQRQEIVDRYAEKRAELKAKGDYEGLQKLPRNASPVRLHNRDMVDGRPHGYLRKYGMSRIRFREAAHKGQIPGVKKASW</sequence>
<dbReference type="GO" id="GO:0019843">
    <property type="term" value="F:rRNA binding"/>
    <property type="evidence" value="ECO:0007669"/>
    <property type="project" value="UniProtKB-UniRule"/>
</dbReference>
<keyword evidence="5 7" id="KW-0687">Ribonucleoprotein</keyword>
<evidence type="ECO:0000256" key="5">
    <source>
        <dbReference type="ARBA" id="ARBA00023274"/>
    </source>
</evidence>
<dbReference type="GO" id="GO:0015935">
    <property type="term" value="C:small ribosomal subunit"/>
    <property type="evidence" value="ECO:0007669"/>
    <property type="project" value="TreeGrafter"/>
</dbReference>
<keyword evidence="3 7" id="KW-0694">RNA-binding</keyword>
<dbReference type="PANTHER" id="PTHR19836:SF19">
    <property type="entry name" value="SMALL RIBOSOMAL SUBUNIT PROTEIN US14M"/>
    <property type="match status" value="1"/>
</dbReference>
<evidence type="ECO:0000256" key="7">
    <source>
        <dbReference type="HAMAP-Rule" id="MF_00537"/>
    </source>
</evidence>
<evidence type="ECO:0000313" key="8">
    <source>
        <dbReference type="EMBL" id="AZK44079.1"/>
    </source>
</evidence>
<dbReference type="Gene3D" id="4.10.830.10">
    <property type="entry name" value="30s Ribosomal Protein S14, Chain N"/>
    <property type="match status" value="1"/>
</dbReference>
<organism evidence="8 9">
    <name type="scientific">Erysipelothrix piscisicarius</name>
    <dbReference type="NCBI Taxonomy" id="2485784"/>
    <lineage>
        <taxon>Bacteria</taxon>
        <taxon>Bacillati</taxon>
        <taxon>Bacillota</taxon>
        <taxon>Erysipelotrichia</taxon>
        <taxon>Erysipelotrichales</taxon>
        <taxon>Erysipelotrichaceae</taxon>
        <taxon>Erysipelothrix</taxon>
    </lineage>
</organism>
<dbReference type="FunFam" id="4.10.830.10:FF:000003">
    <property type="entry name" value="30S ribosomal protein S14"/>
    <property type="match status" value="1"/>
</dbReference>
<dbReference type="InterPro" id="IPR001209">
    <property type="entry name" value="Ribosomal_uS14"/>
</dbReference>
<protein>
    <recommendedName>
        <fullName evidence="6 7">Small ribosomal subunit protein uS14</fullName>
    </recommendedName>
</protein>
<accession>A0A3S8RMK9</accession>
<evidence type="ECO:0000256" key="4">
    <source>
        <dbReference type="ARBA" id="ARBA00022980"/>
    </source>
</evidence>
<evidence type="ECO:0000256" key="1">
    <source>
        <dbReference type="ARBA" id="ARBA00009083"/>
    </source>
</evidence>
<gene>
    <name evidence="7" type="primary">rpsN</name>
    <name evidence="8" type="ORF">EEI45_04295</name>
</gene>
<keyword evidence="4 7" id="KW-0689">Ribosomal protein</keyword>
<dbReference type="PANTHER" id="PTHR19836">
    <property type="entry name" value="30S RIBOSOMAL PROTEIN S14"/>
    <property type="match status" value="1"/>
</dbReference>
<dbReference type="Proteomes" id="UP000278804">
    <property type="component" value="Chromosome"/>
</dbReference>
<keyword evidence="2 7" id="KW-0699">rRNA-binding</keyword>
<comment type="function">
    <text evidence="7">Binds 16S rRNA, required for the assembly of 30S particles and may also be responsible for determining the conformation of the 16S rRNA at the A site.</text>
</comment>
<reference evidence="8 9" key="1">
    <citation type="journal article" date="2020" name="Int. J. Syst. Evol. Microbiol.">
        <title>Description of Erysipelothrix piscisicarius sp. nov., an emergent fish pathogen, and assessment of virulence using a tiger barb (Puntigrus tetrazona) infection model.</title>
        <authorList>
            <person name="Pomaranski E.K."/>
            <person name="Griffin M.J."/>
            <person name="Camus A.C."/>
            <person name="Armwood A.R."/>
            <person name="Shelley J."/>
            <person name="Waldbieser G.C."/>
            <person name="LaFrentz B.R."/>
            <person name="Garcia J.C."/>
            <person name="Yanong R."/>
            <person name="Soto E."/>
        </authorList>
    </citation>
    <scope>NUCLEOTIDE SEQUENCE [LARGE SCALE GENOMIC DNA]</scope>
    <source>
        <strain evidence="8 9">15TAL0474</strain>
    </source>
</reference>
<evidence type="ECO:0000256" key="2">
    <source>
        <dbReference type="ARBA" id="ARBA00022730"/>
    </source>
</evidence>
<evidence type="ECO:0000313" key="9">
    <source>
        <dbReference type="Proteomes" id="UP000278804"/>
    </source>
</evidence>
<proteinExistence type="inferred from homology"/>
<dbReference type="KEGG" id="eri:EEI45_04295"/>
<name>A0A3S8RMK9_9FIRM</name>
<dbReference type="HAMAP" id="MF_00537">
    <property type="entry name" value="Ribosomal_uS14_1"/>
    <property type="match status" value="1"/>
</dbReference>
<evidence type="ECO:0000256" key="3">
    <source>
        <dbReference type="ARBA" id="ARBA00022884"/>
    </source>
</evidence>
<dbReference type="AlphaFoldDB" id="A0A3S8RMK9"/>
<dbReference type="RefSeq" id="WP_003775210.1">
    <property type="nucleotide sequence ID" value="NZ_CP034234.1"/>
</dbReference>
<dbReference type="GO" id="GO:0005737">
    <property type="term" value="C:cytoplasm"/>
    <property type="evidence" value="ECO:0007669"/>
    <property type="project" value="UniProtKB-ARBA"/>
</dbReference>
<dbReference type="GeneID" id="41396721"/>
<dbReference type="NCBIfam" id="NF006477">
    <property type="entry name" value="PRK08881.1"/>
    <property type="match status" value="1"/>
</dbReference>
<dbReference type="GO" id="GO:0006412">
    <property type="term" value="P:translation"/>
    <property type="evidence" value="ECO:0007669"/>
    <property type="project" value="UniProtKB-UniRule"/>
</dbReference>
<dbReference type="SUPFAM" id="SSF57716">
    <property type="entry name" value="Glucocorticoid receptor-like (DNA-binding domain)"/>
    <property type="match status" value="1"/>
</dbReference>
<dbReference type="InterPro" id="IPR023036">
    <property type="entry name" value="Ribosomal_uS14_bac/plastid"/>
</dbReference>
<dbReference type="GO" id="GO:0003735">
    <property type="term" value="F:structural constituent of ribosome"/>
    <property type="evidence" value="ECO:0007669"/>
    <property type="project" value="InterPro"/>
</dbReference>
<evidence type="ECO:0000256" key="6">
    <source>
        <dbReference type="ARBA" id="ARBA00035167"/>
    </source>
</evidence>
<comment type="subunit">
    <text evidence="7">Part of the 30S ribosomal subunit. Contacts proteins S3 and S10.</text>
</comment>
<dbReference type="Pfam" id="PF00253">
    <property type="entry name" value="Ribosomal_S14"/>
    <property type="match status" value="1"/>
</dbReference>
<dbReference type="EMBL" id="CP034234">
    <property type="protein sequence ID" value="AZK44079.1"/>
    <property type="molecule type" value="Genomic_DNA"/>
</dbReference>
<keyword evidence="9" id="KW-1185">Reference proteome</keyword>